<dbReference type="EMBL" id="JACHVQ010000001">
    <property type="protein sequence ID" value="MBB2891540.1"/>
    <property type="molecule type" value="Genomic_DNA"/>
</dbReference>
<evidence type="ECO:0000313" key="3">
    <source>
        <dbReference type="Proteomes" id="UP000559182"/>
    </source>
</evidence>
<dbReference type="InterPro" id="IPR053135">
    <property type="entry name" value="AKR2_Oxidoreductase"/>
</dbReference>
<dbReference type="PANTHER" id="PTHR43312">
    <property type="entry name" value="D-THREO-ALDOSE 1-DEHYDROGENASE"/>
    <property type="match status" value="1"/>
</dbReference>
<dbReference type="SUPFAM" id="SSF51430">
    <property type="entry name" value="NAD(P)-linked oxidoreductase"/>
    <property type="match status" value="1"/>
</dbReference>
<name>A0A839N1B3_9MICO</name>
<accession>A0A839N1B3</accession>
<dbReference type="RefSeq" id="WP_183319798.1">
    <property type="nucleotide sequence ID" value="NZ_JACHVQ010000001.1"/>
</dbReference>
<evidence type="ECO:0000259" key="1">
    <source>
        <dbReference type="Pfam" id="PF00248"/>
    </source>
</evidence>
<proteinExistence type="predicted"/>
<protein>
    <submittedName>
        <fullName evidence="2">Aryl-alcohol dehydrogenase-like predicted oxidoreductase</fullName>
    </submittedName>
</protein>
<dbReference type="Gene3D" id="3.20.20.100">
    <property type="entry name" value="NADP-dependent oxidoreductase domain"/>
    <property type="match status" value="1"/>
</dbReference>
<sequence length="321" mass="34731">MSVAKLGLGLAAVGRPAYITSGRAGDLGGDRSPESLRRRAAQVLDAGYDAGIRYIDVARSYGLAESFVASWLADHPDLDVVVASKWGYTYVGGWRIADDITHEVKDHSGSAFDKQLQESLVLLGANLRVYQVHSVTPDSPVLIDRTLQEALARLRDREIRVGFSTSGPRQADVIRAALDISVGGRRLFEVVQSTWNLLEQSAETALTEASRLGLDVVVKECLANGRLVDDTDETDDPDPRLPELRAVAQRLGIGLDQLAMATALAAPWADHVLCGAVTTEQVERARAAAAFVLPGESIVAARAVPQDAEQYWHDRSARPWA</sequence>
<dbReference type="Pfam" id="PF00248">
    <property type="entry name" value="Aldo_ket_red"/>
    <property type="match status" value="1"/>
</dbReference>
<gene>
    <name evidence="2" type="ORF">FHU39_001524</name>
</gene>
<dbReference type="InterPro" id="IPR023210">
    <property type="entry name" value="NADP_OxRdtase_dom"/>
</dbReference>
<dbReference type="PANTHER" id="PTHR43312:SF1">
    <property type="entry name" value="NADP-DEPENDENT OXIDOREDUCTASE DOMAIN-CONTAINING PROTEIN"/>
    <property type="match status" value="1"/>
</dbReference>
<dbReference type="AlphaFoldDB" id="A0A839N1B3"/>
<evidence type="ECO:0000313" key="2">
    <source>
        <dbReference type="EMBL" id="MBB2891540.1"/>
    </source>
</evidence>
<feature type="domain" description="NADP-dependent oxidoreductase" evidence="1">
    <location>
        <begin position="37"/>
        <end position="298"/>
    </location>
</feature>
<keyword evidence="3" id="KW-1185">Reference proteome</keyword>
<dbReference type="InterPro" id="IPR036812">
    <property type="entry name" value="NAD(P)_OxRdtase_dom_sf"/>
</dbReference>
<comment type="caution">
    <text evidence="2">The sequence shown here is derived from an EMBL/GenBank/DDBJ whole genome shotgun (WGS) entry which is preliminary data.</text>
</comment>
<reference evidence="2 3" key="1">
    <citation type="submission" date="2020-08" db="EMBL/GenBank/DDBJ databases">
        <title>Sequencing the genomes of 1000 actinobacteria strains.</title>
        <authorList>
            <person name="Klenk H.-P."/>
        </authorList>
    </citation>
    <scope>NUCLEOTIDE SEQUENCE [LARGE SCALE GENOMIC DNA]</scope>
    <source>
        <strain evidence="2 3">DSM 105369</strain>
    </source>
</reference>
<dbReference type="Proteomes" id="UP000559182">
    <property type="component" value="Unassembled WGS sequence"/>
</dbReference>
<organism evidence="2 3">
    <name type="scientific">Flexivirga oryzae</name>
    <dbReference type="NCBI Taxonomy" id="1794944"/>
    <lineage>
        <taxon>Bacteria</taxon>
        <taxon>Bacillati</taxon>
        <taxon>Actinomycetota</taxon>
        <taxon>Actinomycetes</taxon>
        <taxon>Micrococcales</taxon>
        <taxon>Dermacoccaceae</taxon>
        <taxon>Flexivirga</taxon>
    </lineage>
</organism>